<evidence type="ECO:0000313" key="2">
    <source>
        <dbReference type="EMBL" id="KAH3829573.1"/>
    </source>
</evidence>
<feature type="compositionally biased region" description="Basic and acidic residues" evidence="1">
    <location>
        <begin position="223"/>
        <end position="241"/>
    </location>
</feature>
<evidence type="ECO:0000256" key="1">
    <source>
        <dbReference type="SAM" id="MobiDB-lite"/>
    </source>
</evidence>
<reference evidence="2" key="1">
    <citation type="journal article" date="2019" name="bioRxiv">
        <title>The Genome of the Zebra Mussel, Dreissena polymorpha: A Resource for Invasive Species Research.</title>
        <authorList>
            <person name="McCartney M.A."/>
            <person name="Auch B."/>
            <person name="Kono T."/>
            <person name="Mallez S."/>
            <person name="Zhang Y."/>
            <person name="Obille A."/>
            <person name="Becker A."/>
            <person name="Abrahante J.E."/>
            <person name="Garbe J."/>
            <person name="Badalamenti J.P."/>
            <person name="Herman A."/>
            <person name="Mangelson H."/>
            <person name="Liachko I."/>
            <person name="Sullivan S."/>
            <person name="Sone E.D."/>
            <person name="Koren S."/>
            <person name="Silverstein K.A.T."/>
            <person name="Beckman K.B."/>
            <person name="Gohl D.M."/>
        </authorList>
    </citation>
    <scope>NUCLEOTIDE SEQUENCE</scope>
    <source>
        <strain evidence="2">Duluth1</strain>
        <tissue evidence="2">Whole animal</tissue>
    </source>
</reference>
<dbReference type="AlphaFoldDB" id="A0A9D4H8U6"/>
<feature type="compositionally biased region" description="Basic and acidic residues" evidence="1">
    <location>
        <begin position="251"/>
        <end position="431"/>
    </location>
</feature>
<feature type="compositionally biased region" description="Basic and acidic residues" evidence="1">
    <location>
        <begin position="443"/>
        <end position="464"/>
    </location>
</feature>
<feature type="region of interest" description="Disordered" evidence="1">
    <location>
        <begin position="223"/>
        <end position="470"/>
    </location>
</feature>
<feature type="compositionally biased region" description="Low complexity" evidence="1">
    <location>
        <begin position="145"/>
        <end position="158"/>
    </location>
</feature>
<accession>A0A9D4H8U6</accession>
<organism evidence="2 3">
    <name type="scientific">Dreissena polymorpha</name>
    <name type="common">Zebra mussel</name>
    <name type="synonym">Mytilus polymorpha</name>
    <dbReference type="NCBI Taxonomy" id="45954"/>
    <lineage>
        <taxon>Eukaryota</taxon>
        <taxon>Metazoa</taxon>
        <taxon>Spiralia</taxon>
        <taxon>Lophotrochozoa</taxon>
        <taxon>Mollusca</taxon>
        <taxon>Bivalvia</taxon>
        <taxon>Autobranchia</taxon>
        <taxon>Heteroconchia</taxon>
        <taxon>Euheterodonta</taxon>
        <taxon>Imparidentia</taxon>
        <taxon>Neoheterodontei</taxon>
        <taxon>Myida</taxon>
        <taxon>Dreissenoidea</taxon>
        <taxon>Dreissenidae</taxon>
        <taxon>Dreissena</taxon>
    </lineage>
</organism>
<sequence length="470" mass="55840">METLLKNEAVRAKIKGLSPPVKKAFIESLLDLFEQETEDTIDLIEESRMELRGDFMSFDDDTKSLRAESRMLEDQRKGYEQECVENYMKTRTSDSRLSVVDEKENSRAVSDYIKKRGKRRAPLADEIKRSQSTDRPLDVPRRSDSSLTTRSLPSPATLRTVEEEKDEIMNTLTTANRQKEAERLRQLEIIEARRTKRRQQKQTTEEKALELLEKAVAMDKMLSERKLEQDQQLQERLEDARRKRAESRVGNYDDSKSMDSKSKSRSAKGKELRKDKRTDRQPESDRIGEKDRTSERDDKREKRSEREKDKRDRSDREKEERRDQGDRKSEKIERTSESDGKREKRSEREKDKSDRSDRKKEERRHEGDRKSGKSESKSDRKDDSKRDNRERTDEKRSESRSDRKDRERTENKEDRQERSDRERSDRSDRKERSHRSSKSSSSENKDLDAPKSEKVSKEEKKASDYDFTIY</sequence>
<feature type="compositionally biased region" description="Basic and acidic residues" evidence="1">
    <location>
        <begin position="122"/>
        <end position="144"/>
    </location>
</feature>
<evidence type="ECO:0000313" key="3">
    <source>
        <dbReference type="Proteomes" id="UP000828390"/>
    </source>
</evidence>
<gene>
    <name evidence="2" type="ORF">DPMN_131570</name>
</gene>
<keyword evidence="3" id="KW-1185">Reference proteome</keyword>
<dbReference type="EMBL" id="JAIWYP010000005">
    <property type="protein sequence ID" value="KAH3829573.1"/>
    <property type="molecule type" value="Genomic_DNA"/>
</dbReference>
<reference evidence="2" key="2">
    <citation type="submission" date="2020-11" db="EMBL/GenBank/DDBJ databases">
        <authorList>
            <person name="McCartney M.A."/>
            <person name="Auch B."/>
            <person name="Kono T."/>
            <person name="Mallez S."/>
            <person name="Becker A."/>
            <person name="Gohl D.M."/>
            <person name="Silverstein K.A.T."/>
            <person name="Koren S."/>
            <person name="Bechman K.B."/>
            <person name="Herman A."/>
            <person name="Abrahante J.E."/>
            <person name="Garbe J."/>
        </authorList>
    </citation>
    <scope>NUCLEOTIDE SEQUENCE</scope>
    <source>
        <strain evidence="2">Duluth1</strain>
        <tissue evidence="2">Whole animal</tissue>
    </source>
</reference>
<feature type="region of interest" description="Disordered" evidence="1">
    <location>
        <begin position="108"/>
        <end position="179"/>
    </location>
</feature>
<dbReference type="Proteomes" id="UP000828390">
    <property type="component" value="Unassembled WGS sequence"/>
</dbReference>
<name>A0A9D4H8U6_DREPO</name>
<protein>
    <submittedName>
        <fullName evidence="2">Uncharacterized protein</fullName>
    </submittedName>
</protein>
<comment type="caution">
    <text evidence="2">The sequence shown here is derived from an EMBL/GenBank/DDBJ whole genome shotgun (WGS) entry which is preliminary data.</text>
</comment>
<dbReference type="OrthoDB" id="6123720at2759"/>
<proteinExistence type="predicted"/>